<feature type="transmembrane region" description="Helical" evidence="1">
    <location>
        <begin position="47"/>
        <end position="66"/>
    </location>
</feature>
<comment type="caution">
    <text evidence="2">The sequence shown here is derived from an EMBL/GenBank/DDBJ whole genome shotgun (WGS) entry which is preliminary data.</text>
</comment>
<dbReference type="OrthoDB" id="5828728at2"/>
<organism evidence="2 3">
    <name type="scientific">Photobacterium ganghwense</name>
    <dbReference type="NCBI Taxonomy" id="320778"/>
    <lineage>
        <taxon>Bacteria</taxon>
        <taxon>Pseudomonadati</taxon>
        <taxon>Pseudomonadota</taxon>
        <taxon>Gammaproteobacteria</taxon>
        <taxon>Vibrionales</taxon>
        <taxon>Vibrionaceae</taxon>
        <taxon>Photobacterium</taxon>
    </lineage>
</organism>
<dbReference type="PATRIC" id="fig|320778.3.peg.3217"/>
<reference evidence="2 3" key="1">
    <citation type="submission" date="2015-05" db="EMBL/GenBank/DDBJ databases">
        <title>Photobacterium galathea sp. nov.</title>
        <authorList>
            <person name="Machado H."/>
            <person name="Gram L."/>
        </authorList>
    </citation>
    <scope>NUCLEOTIDE SEQUENCE [LARGE SCALE GENOMIC DNA]</scope>
    <source>
        <strain evidence="2 3">DSM 22954</strain>
    </source>
</reference>
<dbReference type="EMBL" id="LDOU01000015">
    <property type="protein sequence ID" value="KLV08089.1"/>
    <property type="molecule type" value="Genomic_DNA"/>
</dbReference>
<dbReference type="AlphaFoldDB" id="A0A0J1H8T5"/>
<sequence length="93" mass="10494">MNASKCFLRDLLGIVLVVSAISVMMGIIFSCLAGLNYLSHEEAFASTYLHEAIPLLFCIIPSLILAKIINRPKWIHDVEEYELQSAKRFSQTH</sequence>
<accession>A0A0J1H8T5</accession>
<feature type="transmembrane region" description="Helical" evidence="1">
    <location>
        <begin position="12"/>
        <end position="35"/>
    </location>
</feature>
<gene>
    <name evidence="2" type="ORF">ABT57_14795</name>
</gene>
<dbReference type="Proteomes" id="UP000035909">
    <property type="component" value="Unassembled WGS sequence"/>
</dbReference>
<dbReference type="GO" id="GO:0016740">
    <property type="term" value="F:transferase activity"/>
    <property type="evidence" value="ECO:0007669"/>
    <property type="project" value="UniProtKB-KW"/>
</dbReference>
<dbReference type="RefSeq" id="WP_047885981.1">
    <property type="nucleotide sequence ID" value="NZ_CP071326.1"/>
</dbReference>
<dbReference type="PROSITE" id="PS51257">
    <property type="entry name" value="PROKAR_LIPOPROTEIN"/>
    <property type="match status" value="1"/>
</dbReference>
<keyword evidence="1" id="KW-0472">Membrane</keyword>
<proteinExistence type="predicted"/>
<keyword evidence="3" id="KW-1185">Reference proteome</keyword>
<keyword evidence="1" id="KW-0812">Transmembrane</keyword>
<evidence type="ECO:0000313" key="3">
    <source>
        <dbReference type="Proteomes" id="UP000035909"/>
    </source>
</evidence>
<evidence type="ECO:0000256" key="1">
    <source>
        <dbReference type="SAM" id="Phobius"/>
    </source>
</evidence>
<name>A0A0J1H8T5_9GAMM</name>
<protein>
    <submittedName>
        <fullName evidence="2">D-fructose-6-phosphate amidotransferase</fullName>
    </submittedName>
</protein>
<keyword evidence="1" id="KW-1133">Transmembrane helix</keyword>
<keyword evidence="2" id="KW-0808">Transferase</keyword>
<evidence type="ECO:0000313" key="2">
    <source>
        <dbReference type="EMBL" id="KLV08089.1"/>
    </source>
</evidence>